<dbReference type="EMBL" id="UGSS01000002">
    <property type="protein sequence ID" value="SUB33542.1"/>
    <property type="molecule type" value="Genomic_DNA"/>
</dbReference>
<dbReference type="AlphaFoldDB" id="A0A379B4Y2"/>
<organism evidence="1 2">
    <name type="scientific">[Pasteurella] mairii</name>
    <dbReference type="NCBI Taxonomy" id="757"/>
    <lineage>
        <taxon>Bacteria</taxon>
        <taxon>Pseudomonadati</taxon>
        <taxon>Pseudomonadota</taxon>
        <taxon>Gammaproteobacteria</taxon>
        <taxon>Pasteurellales</taxon>
        <taxon>Pasteurellaceae</taxon>
    </lineage>
</organism>
<accession>A0A379B4Y2</accession>
<proteinExistence type="predicted"/>
<dbReference type="OrthoDB" id="5690652at2"/>
<evidence type="ECO:0000313" key="2">
    <source>
        <dbReference type="Proteomes" id="UP000254280"/>
    </source>
</evidence>
<name>A0A379B4Y2_9PAST</name>
<sequence>MKSFNLEEALKGEPVLLKNGDKGYVKFLVPDICSKNTQTEFVGYGISVDEEFYICEWDSEGNDRLYDESSIIGMWG</sequence>
<keyword evidence="1" id="KW-0670">Pyruvate</keyword>
<dbReference type="GO" id="GO:0016301">
    <property type="term" value="F:kinase activity"/>
    <property type="evidence" value="ECO:0007669"/>
    <property type="project" value="UniProtKB-KW"/>
</dbReference>
<keyword evidence="1" id="KW-0418">Kinase</keyword>
<reference evidence="1 2" key="1">
    <citation type="submission" date="2018-06" db="EMBL/GenBank/DDBJ databases">
        <authorList>
            <consortium name="Pathogen Informatics"/>
            <person name="Doyle S."/>
        </authorList>
    </citation>
    <scope>NUCLEOTIDE SEQUENCE [LARGE SCALE GENOMIC DNA]</scope>
    <source>
        <strain evidence="1 2">NCTC10699</strain>
    </source>
</reference>
<evidence type="ECO:0000313" key="1">
    <source>
        <dbReference type="EMBL" id="SUB33542.1"/>
    </source>
</evidence>
<keyword evidence="1" id="KW-0808">Transferase</keyword>
<keyword evidence="2" id="KW-1185">Reference proteome</keyword>
<dbReference type="Proteomes" id="UP000254280">
    <property type="component" value="Unassembled WGS sequence"/>
</dbReference>
<gene>
    <name evidence="1" type="ORF">NCTC10699_01167</name>
</gene>
<protein>
    <submittedName>
        <fullName evidence="1">Pyruvate kinase</fullName>
    </submittedName>
</protein>